<dbReference type="STRING" id="4533.J3NEV3"/>
<keyword evidence="3" id="KW-1185">Reference proteome</keyword>
<accession>J3NEV3</accession>
<protein>
    <submittedName>
        <fullName evidence="2">Uncharacterized protein</fullName>
    </submittedName>
</protein>
<dbReference type="EnsemblPlants" id="OB12G25110.1">
    <property type="protein sequence ID" value="OB12G25110.1"/>
    <property type="gene ID" value="OB12G25110"/>
</dbReference>
<name>J3NEV3_ORYBR</name>
<dbReference type="HOGENOM" id="CLU_2430234_0_0_1"/>
<reference evidence="2" key="1">
    <citation type="journal article" date="2013" name="Nat. Commun.">
        <title>Whole-genome sequencing of Oryza brachyantha reveals mechanisms underlying Oryza genome evolution.</title>
        <authorList>
            <person name="Chen J."/>
            <person name="Huang Q."/>
            <person name="Gao D."/>
            <person name="Wang J."/>
            <person name="Lang Y."/>
            <person name="Liu T."/>
            <person name="Li B."/>
            <person name="Bai Z."/>
            <person name="Luis Goicoechea J."/>
            <person name="Liang C."/>
            <person name="Chen C."/>
            <person name="Zhang W."/>
            <person name="Sun S."/>
            <person name="Liao Y."/>
            <person name="Zhang X."/>
            <person name="Yang L."/>
            <person name="Song C."/>
            <person name="Wang M."/>
            <person name="Shi J."/>
            <person name="Liu G."/>
            <person name="Liu J."/>
            <person name="Zhou H."/>
            <person name="Zhou W."/>
            <person name="Yu Q."/>
            <person name="An N."/>
            <person name="Chen Y."/>
            <person name="Cai Q."/>
            <person name="Wang B."/>
            <person name="Liu B."/>
            <person name="Min J."/>
            <person name="Huang Y."/>
            <person name="Wu H."/>
            <person name="Li Z."/>
            <person name="Zhang Y."/>
            <person name="Yin Y."/>
            <person name="Song W."/>
            <person name="Jiang J."/>
            <person name="Jackson S.A."/>
            <person name="Wing R.A."/>
            <person name="Wang J."/>
            <person name="Chen M."/>
        </authorList>
    </citation>
    <scope>NUCLEOTIDE SEQUENCE [LARGE SCALE GENOMIC DNA]</scope>
    <source>
        <strain evidence="2">cv. IRGC 101232</strain>
    </source>
</reference>
<dbReference type="Proteomes" id="UP000006038">
    <property type="component" value="Chromosome 12"/>
</dbReference>
<dbReference type="Gramene" id="OB12G25110.1">
    <property type="protein sequence ID" value="OB12G25110.1"/>
    <property type="gene ID" value="OB12G25110"/>
</dbReference>
<organism evidence="2">
    <name type="scientific">Oryza brachyantha</name>
    <name type="common">malo sina</name>
    <dbReference type="NCBI Taxonomy" id="4533"/>
    <lineage>
        <taxon>Eukaryota</taxon>
        <taxon>Viridiplantae</taxon>
        <taxon>Streptophyta</taxon>
        <taxon>Embryophyta</taxon>
        <taxon>Tracheophyta</taxon>
        <taxon>Spermatophyta</taxon>
        <taxon>Magnoliopsida</taxon>
        <taxon>Liliopsida</taxon>
        <taxon>Poales</taxon>
        <taxon>Poaceae</taxon>
        <taxon>BOP clade</taxon>
        <taxon>Oryzoideae</taxon>
        <taxon>Oryzeae</taxon>
        <taxon>Oryzinae</taxon>
        <taxon>Oryza</taxon>
    </lineage>
</organism>
<evidence type="ECO:0000313" key="2">
    <source>
        <dbReference type="EnsemblPlants" id="OB12G25110.1"/>
    </source>
</evidence>
<feature type="region of interest" description="Disordered" evidence="1">
    <location>
        <begin position="84"/>
        <end position="103"/>
    </location>
</feature>
<dbReference type="AlphaFoldDB" id="J3NEV3"/>
<sequence length="103" mass="11071">MAGAIREQDAAAMATSLPRLKHLCLDGCYLPKQVLLAVIHGGPELEALSAKLCVGFDEGDEDVAREAAMIARFEVGGSRLVDKFDQRDADGQDDDTSSYVDVM</sequence>
<evidence type="ECO:0000313" key="3">
    <source>
        <dbReference type="Proteomes" id="UP000006038"/>
    </source>
</evidence>
<evidence type="ECO:0000256" key="1">
    <source>
        <dbReference type="SAM" id="MobiDB-lite"/>
    </source>
</evidence>
<proteinExistence type="predicted"/>
<dbReference type="OMA" id="MIARFEV"/>
<reference evidence="2" key="2">
    <citation type="submission" date="2013-04" db="UniProtKB">
        <authorList>
            <consortium name="EnsemblPlants"/>
        </authorList>
    </citation>
    <scope>IDENTIFICATION</scope>
</reference>